<dbReference type="InterPro" id="IPR002156">
    <property type="entry name" value="RNaseH_domain"/>
</dbReference>
<dbReference type="SUPFAM" id="SSF53098">
    <property type="entry name" value="Ribonuclease H-like"/>
    <property type="match status" value="1"/>
</dbReference>
<dbReference type="GO" id="GO:0004523">
    <property type="term" value="F:RNA-DNA hybrid ribonuclease activity"/>
    <property type="evidence" value="ECO:0007669"/>
    <property type="project" value="InterPro"/>
</dbReference>
<name>A0AB40C249_DIOCR</name>
<accession>A0AB40C249</accession>
<reference evidence="3" key="1">
    <citation type="submission" date="2025-08" db="UniProtKB">
        <authorList>
            <consortium name="RefSeq"/>
        </authorList>
    </citation>
    <scope>IDENTIFICATION</scope>
</reference>
<proteinExistence type="predicted"/>
<dbReference type="GeneID" id="120269260"/>
<dbReference type="Pfam" id="PF13456">
    <property type="entry name" value="RVT_3"/>
    <property type="match status" value="1"/>
</dbReference>
<gene>
    <name evidence="3" type="primary">LOC120269260</name>
</gene>
<dbReference type="InterPro" id="IPR036397">
    <property type="entry name" value="RNaseH_sf"/>
</dbReference>
<dbReference type="Gene3D" id="3.30.420.10">
    <property type="entry name" value="Ribonuclease H-like superfamily/Ribonuclease H"/>
    <property type="match status" value="1"/>
</dbReference>
<keyword evidence="2" id="KW-1185">Reference proteome</keyword>
<organism evidence="2 3">
    <name type="scientific">Dioscorea cayennensis subsp. rotundata</name>
    <name type="common">White Guinea yam</name>
    <name type="synonym">Dioscorea rotundata</name>
    <dbReference type="NCBI Taxonomy" id="55577"/>
    <lineage>
        <taxon>Eukaryota</taxon>
        <taxon>Viridiplantae</taxon>
        <taxon>Streptophyta</taxon>
        <taxon>Embryophyta</taxon>
        <taxon>Tracheophyta</taxon>
        <taxon>Spermatophyta</taxon>
        <taxon>Magnoliopsida</taxon>
        <taxon>Liliopsida</taxon>
        <taxon>Dioscoreales</taxon>
        <taxon>Dioscoreaceae</taxon>
        <taxon>Dioscorea</taxon>
    </lineage>
</organism>
<sequence>MFEIPIAYKPVFLNMDLDVTDCCITDFIENSMWSMDALNSLFGPNWSSPIISHGKLVSGVNNHWLWFPDSKGTKISSNVYNFLTSNKVEAQGWCGWSNIWKLNIAPKAKHFIWLLNHVLESADHLFRSCPVSLRIWRMVELIASIKTNLVDLLTSGAWLDFSLAGNSKFVASIIASTIWHIWKCRCNFIFRQERPDFCKIANWAVLHVQDFLISPNSFKMQNYLMNSRPHPGFMGIFSAAAWNSATGIGGLGFVLIDSNANVCCAGCVNCNFTSSVDMELKALNLALSYSMEARLRVSNVYISSVELWKALHLLENEVGWRHVHSFLHLRELLQLSNHPSVEVIPHQWNRIAAALAGHSISFPHLSLFHRGLEKPKWLMELISHAGFS</sequence>
<dbReference type="AlphaFoldDB" id="A0AB40C249"/>
<feature type="domain" description="RNase H type-1" evidence="1">
    <location>
        <begin position="239"/>
        <end position="358"/>
    </location>
</feature>
<evidence type="ECO:0000259" key="1">
    <source>
        <dbReference type="Pfam" id="PF13456"/>
    </source>
</evidence>
<dbReference type="RefSeq" id="XP_039132528.1">
    <property type="nucleotide sequence ID" value="XM_039276594.1"/>
</dbReference>
<dbReference type="Proteomes" id="UP001515500">
    <property type="component" value="Chromosome 9"/>
</dbReference>
<protein>
    <submittedName>
        <fullName evidence="3">Uncharacterized protein LOC120269260</fullName>
    </submittedName>
</protein>
<dbReference type="GO" id="GO:0003676">
    <property type="term" value="F:nucleic acid binding"/>
    <property type="evidence" value="ECO:0007669"/>
    <property type="project" value="InterPro"/>
</dbReference>
<evidence type="ECO:0000313" key="3">
    <source>
        <dbReference type="RefSeq" id="XP_039132528.1"/>
    </source>
</evidence>
<dbReference type="InterPro" id="IPR012337">
    <property type="entry name" value="RNaseH-like_sf"/>
</dbReference>
<evidence type="ECO:0000313" key="2">
    <source>
        <dbReference type="Proteomes" id="UP001515500"/>
    </source>
</evidence>